<sequence>MECLLFLCHQNNKKHASIMKKKIVTFGEIMLRLTTPDNLRMQQSREFLVNYGGSEANVAISIANFGGDVEYITRLPDNALGETCLAELRSHNIGTRHILIGGHRLGTYYMEKAAAMRNSKVIYDREGSAFSELKSGMIDWHAAFAGAAIFHWSGIDAALTPGLAEVCKEAITVAKEMGLTISYDINYRKNLWNYGKSAQEVLRPLMVSSDIMFGSEGEYALLTGIPAPGFKATKSGETYDVKAYEEFCKAISQQIPNCKYIYIALRNVMSSEHHTFAGVLYSNGSMKYTRVFDIDNVIDCVGVGDAFCGAMLYAQHAYEDEQKRVDFSTAASVLKNTIAGDYNIVKVSEVEGLLAKHESGEVAR</sequence>
<evidence type="ECO:0000259" key="4">
    <source>
        <dbReference type="Pfam" id="PF00294"/>
    </source>
</evidence>
<dbReference type="PANTHER" id="PTHR43320:SF2">
    <property type="entry name" value="2-DEHYDRO-3-DEOXYGLUCONOKINASE_2-DEHYDRO-3-DEOXYGALACTONOKINASE"/>
    <property type="match status" value="1"/>
</dbReference>
<dbReference type="InterPro" id="IPR052700">
    <property type="entry name" value="Carb_kinase_PfkB-like"/>
</dbReference>
<name>B3JP06_9BACT</name>
<dbReference type="GO" id="GO:0016301">
    <property type="term" value="F:kinase activity"/>
    <property type="evidence" value="ECO:0007669"/>
    <property type="project" value="UniProtKB-KW"/>
</dbReference>
<dbReference type="Gene3D" id="3.40.1190.20">
    <property type="match status" value="1"/>
</dbReference>
<dbReference type="AlphaFoldDB" id="B3JP06"/>
<accession>B3JP06</accession>
<evidence type="ECO:0000256" key="3">
    <source>
        <dbReference type="ARBA" id="ARBA00022777"/>
    </source>
</evidence>
<dbReference type="CDD" id="cd01166">
    <property type="entry name" value="KdgK"/>
    <property type="match status" value="1"/>
</dbReference>
<dbReference type="Pfam" id="PF00294">
    <property type="entry name" value="PfkB"/>
    <property type="match status" value="1"/>
</dbReference>
<reference evidence="5 6" key="2">
    <citation type="submission" date="2008-04" db="EMBL/GenBank/DDBJ databases">
        <authorList>
            <person name="Fulton L."/>
            <person name="Clifton S."/>
            <person name="Fulton B."/>
            <person name="Xu J."/>
            <person name="Minx P."/>
            <person name="Pepin K.H."/>
            <person name="Johnson M."/>
            <person name="Thiruvilangam P."/>
            <person name="Bhonagiri V."/>
            <person name="Nash W.E."/>
            <person name="Mardis E.R."/>
            <person name="Wilson R.K."/>
        </authorList>
    </citation>
    <scope>NUCLEOTIDE SEQUENCE [LARGE SCALE GENOMIC DNA]</scope>
    <source>
        <strain evidence="5 6">DSM 17136</strain>
    </source>
</reference>
<dbReference type="InterPro" id="IPR011611">
    <property type="entry name" value="PfkB_dom"/>
</dbReference>
<dbReference type="EMBL" id="ABIY02000120">
    <property type="protein sequence ID" value="EDU99237.1"/>
    <property type="molecule type" value="Genomic_DNA"/>
</dbReference>
<gene>
    <name evidence="5" type="ORF">BACCOP_03673</name>
</gene>
<dbReference type="HOGENOM" id="CLU_027634_0_1_10"/>
<evidence type="ECO:0000313" key="5">
    <source>
        <dbReference type="EMBL" id="EDU99237.1"/>
    </source>
</evidence>
<dbReference type="PANTHER" id="PTHR43320">
    <property type="entry name" value="SUGAR KINASE"/>
    <property type="match status" value="1"/>
</dbReference>
<organism evidence="5 6">
    <name type="scientific">Phocaeicola coprocola DSM 17136</name>
    <dbReference type="NCBI Taxonomy" id="470145"/>
    <lineage>
        <taxon>Bacteria</taxon>
        <taxon>Pseudomonadati</taxon>
        <taxon>Bacteroidota</taxon>
        <taxon>Bacteroidia</taxon>
        <taxon>Bacteroidales</taxon>
        <taxon>Bacteroidaceae</taxon>
        <taxon>Phocaeicola</taxon>
    </lineage>
</organism>
<keyword evidence="2" id="KW-0808">Transferase</keyword>
<dbReference type="Proteomes" id="UP000003146">
    <property type="component" value="Unassembled WGS sequence"/>
</dbReference>
<dbReference type="InterPro" id="IPR029056">
    <property type="entry name" value="Ribokinase-like"/>
</dbReference>
<proteinExistence type="inferred from homology"/>
<evidence type="ECO:0000256" key="2">
    <source>
        <dbReference type="ARBA" id="ARBA00022679"/>
    </source>
</evidence>
<feature type="domain" description="Carbohydrate kinase PfkB" evidence="4">
    <location>
        <begin position="21"/>
        <end position="226"/>
    </location>
</feature>
<comment type="similarity">
    <text evidence="1">Belongs to the carbohydrate kinase PfkB family.</text>
</comment>
<keyword evidence="3 5" id="KW-0418">Kinase</keyword>
<protein>
    <submittedName>
        <fullName evidence="5">Kinase, PfkB family</fullName>
    </submittedName>
</protein>
<evidence type="ECO:0000313" key="6">
    <source>
        <dbReference type="Proteomes" id="UP000003146"/>
    </source>
</evidence>
<evidence type="ECO:0000256" key="1">
    <source>
        <dbReference type="ARBA" id="ARBA00010688"/>
    </source>
</evidence>
<dbReference type="SUPFAM" id="SSF53613">
    <property type="entry name" value="Ribokinase-like"/>
    <property type="match status" value="1"/>
</dbReference>
<dbReference type="STRING" id="470145.BACCOP_03673"/>
<dbReference type="eggNOG" id="COG0524">
    <property type="taxonomic scope" value="Bacteria"/>
</dbReference>
<reference evidence="5 6" key="1">
    <citation type="submission" date="2008-04" db="EMBL/GenBank/DDBJ databases">
        <title>Draft genome sequence of Bacteroides coprocola (DSM 17136).</title>
        <authorList>
            <person name="Sudarsanam P."/>
            <person name="Ley R."/>
            <person name="Guruge J."/>
            <person name="Turnbaugh P.J."/>
            <person name="Mahowald M."/>
            <person name="Liep D."/>
            <person name="Gordon J."/>
        </authorList>
    </citation>
    <scope>NUCLEOTIDE SEQUENCE [LARGE SCALE GENOMIC DNA]</scope>
    <source>
        <strain evidence="5 6">DSM 17136</strain>
    </source>
</reference>
<comment type="caution">
    <text evidence="5">The sequence shown here is derived from an EMBL/GenBank/DDBJ whole genome shotgun (WGS) entry which is preliminary data.</text>
</comment>